<proteinExistence type="predicted"/>
<evidence type="ECO:0000256" key="2">
    <source>
        <dbReference type="ARBA" id="ARBA00022803"/>
    </source>
</evidence>
<dbReference type="InterPro" id="IPR050498">
    <property type="entry name" value="Ycf3"/>
</dbReference>
<dbReference type="PANTHER" id="PTHR44858">
    <property type="entry name" value="TETRATRICOPEPTIDE REPEAT PROTEIN 6"/>
    <property type="match status" value="1"/>
</dbReference>
<dbReference type="Gene3D" id="1.25.40.10">
    <property type="entry name" value="Tetratricopeptide repeat domain"/>
    <property type="match status" value="1"/>
</dbReference>
<organism evidence="4 5">
    <name type="scientific">Entomospira nematocerorum</name>
    <dbReference type="NCBI Taxonomy" id="2719987"/>
    <lineage>
        <taxon>Bacteria</taxon>
        <taxon>Pseudomonadati</taxon>
        <taxon>Spirochaetota</taxon>
        <taxon>Spirochaetia</taxon>
        <taxon>Spirochaetales</taxon>
        <taxon>Spirochaetaceae</taxon>
        <taxon>Entomospira</taxon>
    </lineage>
</organism>
<keyword evidence="1" id="KW-0677">Repeat</keyword>
<keyword evidence="2 3" id="KW-0802">TPR repeat</keyword>
<dbReference type="SMART" id="SM00028">
    <property type="entry name" value="TPR"/>
    <property type="match status" value="4"/>
</dbReference>
<dbReference type="Pfam" id="PF13431">
    <property type="entry name" value="TPR_17"/>
    <property type="match status" value="1"/>
</dbReference>
<dbReference type="InterPro" id="IPR019734">
    <property type="entry name" value="TPR_rpt"/>
</dbReference>
<dbReference type="EMBL" id="JAATLK010000001">
    <property type="protein sequence ID" value="NIZ46929.1"/>
    <property type="molecule type" value="Genomic_DNA"/>
</dbReference>
<protein>
    <submittedName>
        <fullName evidence="4">Tetratricopeptide repeat protein</fullName>
    </submittedName>
</protein>
<dbReference type="PROSITE" id="PS50005">
    <property type="entry name" value="TPR"/>
    <property type="match status" value="2"/>
</dbReference>
<evidence type="ECO:0000313" key="4">
    <source>
        <dbReference type="EMBL" id="NIZ46929.1"/>
    </source>
</evidence>
<evidence type="ECO:0000313" key="5">
    <source>
        <dbReference type="Proteomes" id="UP000752013"/>
    </source>
</evidence>
<sequence>MISAYSPYDEQILANPNDAEAYFNRGVYLLEAGENFEIAKEDFIQAISLDFNIADAYSNLALIYDIQEDVGATQTCLEKALEADPTHVVSWYALGTLHAIYGRHEEALSALAKVLEIELDFQEDDEFLEEDFSFAMDAFALRARIYLEMNANDLALAECLASKAFDPDGNECELLEIVALLRLNCTAEAKTILQALQEEGNIERKDLEEHPLLIEILEIL</sequence>
<gene>
    <name evidence="4" type="ORF">HCT46_03235</name>
</gene>
<reference evidence="4" key="1">
    <citation type="submission" date="2020-03" db="EMBL/GenBank/DDBJ databases">
        <title>Spirochaetal bacteria isolated from arthropods constitute a novel genus Entomospira genus novum within the order Spirochaetales.</title>
        <authorList>
            <person name="Grana-Miraglia L."/>
            <person name="Sikutova S."/>
            <person name="Fingerle V."/>
            <person name="Sing A."/>
            <person name="Castillo-Ramirez S."/>
            <person name="Margos G."/>
            <person name="Rudolf I."/>
        </authorList>
    </citation>
    <scope>NUCLEOTIDE SEQUENCE</scope>
    <source>
        <strain evidence="4">BR208</strain>
    </source>
</reference>
<evidence type="ECO:0000256" key="3">
    <source>
        <dbReference type="PROSITE-ProRule" id="PRU00339"/>
    </source>
</evidence>
<accession>A0A968GCW2</accession>
<dbReference type="Proteomes" id="UP000752013">
    <property type="component" value="Unassembled WGS sequence"/>
</dbReference>
<dbReference type="InterPro" id="IPR011990">
    <property type="entry name" value="TPR-like_helical_dom_sf"/>
</dbReference>
<feature type="repeat" description="TPR" evidence="3">
    <location>
        <begin position="54"/>
        <end position="87"/>
    </location>
</feature>
<dbReference type="AlphaFoldDB" id="A0A968GCW2"/>
<dbReference type="Pfam" id="PF13181">
    <property type="entry name" value="TPR_8"/>
    <property type="match status" value="1"/>
</dbReference>
<evidence type="ECO:0000256" key="1">
    <source>
        <dbReference type="ARBA" id="ARBA00022737"/>
    </source>
</evidence>
<dbReference type="RefSeq" id="WP_167703368.1">
    <property type="nucleotide sequence ID" value="NZ_CP118168.1"/>
</dbReference>
<keyword evidence="5" id="KW-1185">Reference proteome</keyword>
<name>A0A968GCW2_9SPIO</name>
<feature type="repeat" description="TPR" evidence="3">
    <location>
        <begin position="88"/>
        <end position="121"/>
    </location>
</feature>
<dbReference type="SUPFAM" id="SSF48452">
    <property type="entry name" value="TPR-like"/>
    <property type="match status" value="2"/>
</dbReference>
<dbReference type="PANTHER" id="PTHR44858:SF1">
    <property type="entry name" value="UDP-N-ACETYLGLUCOSAMINE--PEPTIDE N-ACETYLGLUCOSAMINYLTRANSFERASE SPINDLY-RELATED"/>
    <property type="match status" value="1"/>
</dbReference>
<comment type="caution">
    <text evidence="4">The sequence shown here is derived from an EMBL/GenBank/DDBJ whole genome shotgun (WGS) entry which is preliminary data.</text>
</comment>